<sequence>MANWRKTRMPGVYVAHSKCCPAYDDPKARCRCTPSWRGRRRNPFTGKPEWQRPVVKNRAEVLAWLSAARDNKEQLLELAARGPLFEELASQWLDGVEQGRIGRRRGKGKPYAETTILAMGRSLKYHLLPVFGPMHASEISEIDWQRWIDKLARKGLSRSTIAKHISVASDIYAWASAPSRRLVSRNPLRLVELPPNDEKPRLRVALAPEAAALLAALEPEDRVPYAIAFYAGLRRSEIDRLEWPDVLEGDGIARRVLVRRSKSEAGTQRRPPIGSNLRDVLEAEWKRRGRPREGKVLAVSVMSGKIASRVEARWDAAGLNRITLHECRHTYASLLMAAGYTIKELMEYMGHADLQMVNRYVKLLPQPGEDDAADRLNAYLRRSEGH</sequence>
<proteinExistence type="inferred from homology"/>
<dbReference type="EMBL" id="JAPCID010000013">
    <property type="protein sequence ID" value="MDA0138100.1"/>
    <property type="molecule type" value="Genomic_DNA"/>
</dbReference>
<gene>
    <name evidence="8" type="ORF">OJ962_11370</name>
</gene>
<dbReference type="InterPro" id="IPR011010">
    <property type="entry name" value="DNA_brk_join_enz"/>
</dbReference>
<evidence type="ECO:0000256" key="4">
    <source>
        <dbReference type="ARBA" id="ARBA00023172"/>
    </source>
</evidence>
<feature type="domain" description="Core-binding (CB)" evidence="7">
    <location>
        <begin position="83"/>
        <end position="176"/>
    </location>
</feature>
<dbReference type="PROSITE" id="PS51898">
    <property type="entry name" value="TYR_RECOMBINASE"/>
    <property type="match status" value="1"/>
</dbReference>
<comment type="similarity">
    <text evidence="1">Belongs to the 'phage' integrase family.</text>
</comment>
<keyword evidence="4" id="KW-0233">DNA recombination</keyword>
<dbReference type="InterPro" id="IPR050090">
    <property type="entry name" value="Tyrosine_recombinase_XerCD"/>
</dbReference>
<evidence type="ECO:0000256" key="2">
    <source>
        <dbReference type="ARBA" id="ARBA00022908"/>
    </source>
</evidence>
<dbReference type="InterPro" id="IPR002104">
    <property type="entry name" value="Integrase_catalytic"/>
</dbReference>
<keyword evidence="2" id="KW-0229">DNA integration</keyword>
<dbReference type="Pfam" id="PF00589">
    <property type="entry name" value="Phage_integrase"/>
    <property type="match status" value="1"/>
</dbReference>
<keyword evidence="9" id="KW-1185">Reference proteome</keyword>
<dbReference type="InterPro" id="IPR013762">
    <property type="entry name" value="Integrase-like_cat_sf"/>
</dbReference>
<name>A0ABT4RIG9_9ACTN</name>
<dbReference type="InterPro" id="IPR010998">
    <property type="entry name" value="Integrase_recombinase_N"/>
</dbReference>
<feature type="domain" description="Tyr recombinase" evidence="6">
    <location>
        <begin position="197"/>
        <end position="375"/>
    </location>
</feature>
<evidence type="ECO:0000313" key="9">
    <source>
        <dbReference type="Proteomes" id="UP001147700"/>
    </source>
</evidence>
<evidence type="ECO:0000256" key="3">
    <source>
        <dbReference type="ARBA" id="ARBA00023125"/>
    </source>
</evidence>
<dbReference type="Proteomes" id="UP001147700">
    <property type="component" value="Unassembled WGS sequence"/>
</dbReference>
<dbReference type="CDD" id="cd00397">
    <property type="entry name" value="DNA_BRE_C"/>
    <property type="match status" value="1"/>
</dbReference>
<evidence type="ECO:0000256" key="5">
    <source>
        <dbReference type="PROSITE-ProRule" id="PRU01248"/>
    </source>
</evidence>
<dbReference type="PANTHER" id="PTHR30349:SF64">
    <property type="entry name" value="PROPHAGE INTEGRASE INTD-RELATED"/>
    <property type="match status" value="1"/>
</dbReference>
<dbReference type="PROSITE" id="PS51900">
    <property type="entry name" value="CB"/>
    <property type="match status" value="1"/>
</dbReference>
<dbReference type="InterPro" id="IPR004107">
    <property type="entry name" value="Integrase_SAM-like_N"/>
</dbReference>
<dbReference type="SUPFAM" id="SSF56349">
    <property type="entry name" value="DNA breaking-rejoining enzymes"/>
    <property type="match status" value="1"/>
</dbReference>
<evidence type="ECO:0000259" key="6">
    <source>
        <dbReference type="PROSITE" id="PS51898"/>
    </source>
</evidence>
<reference evidence="8" key="1">
    <citation type="submission" date="2022-10" db="EMBL/GenBank/DDBJ databases">
        <title>The WGS of Solirubrobacter sp. CPCC 204708.</title>
        <authorList>
            <person name="Jiang Z."/>
        </authorList>
    </citation>
    <scope>NUCLEOTIDE SEQUENCE</scope>
    <source>
        <strain evidence="8">CPCC 204708</strain>
    </source>
</reference>
<dbReference type="RefSeq" id="WP_270006347.1">
    <property type="nucleotide sequence ID" value="NZ_JAPCID010000013.1"/>
</dbReference>
<organism evidence="8 9">
    <name type="scientific">Solirubrobacter deserti</name>
    <dbReference type="NCBI Taxonomy" id="2282478"/>
    <lineage>
        <taxon>Bacteria</taxon>
        <taxon>Bacillati</taxon>
        <taxon>Actinomycetota</taxon>
        <taxon>Thermoleophilia</taxon>
        <taxon>Solirubrobacterales</taxon>
        <taxon>Solirubrobacteraceae</taxon>
        <taxon>Solirubrobacter</taxon>
    </lineage>
</organism>
<evidence type="ECO:0000256" key="1">
    <source>
        <dbReference type="ARBA" id="ARBA00008857"/>
    </source>
</evidence>
<keyword evidence="3 5" id="KW-0238">DNA-binding</keyword>
<protein>
    <submittedName>
        <fullName evidence="8">Site-specific integrase</fullName>
    </submittedName>
</protein>
<dbReference type="InterPro" id="IPR044068">
    <property type="entry name" value="CB"/>
</dbReference>
<evidence type="ECO:0000313" key="8">
    <source>
        <dbReference type="EMBL" id="MDA0138100.1"/>
    </source>
</evidence>
<dbReference type="Gene3D" id="1.10.150.130">
    <property type="match status" value="1"/>
</dbReference>
<dbReference type="Gene3D" id="1.10.443.10">
    <property type="entry name" value="Intergrase catalytic core"/>
    <property type="match status" value="1"/>
</dbReference>
<evidence type="ECO:0000259" key="7">
    <source>
        <dbReference type="PROSITE" id="PS51900"/>
    </source>
</evidence>
<comment type="caution">
    <text evidence="8">The sequence shown here is derived from an EMBL/GenBank/DDBJ whole genome shotgun (WGS) entry which is preliminary data.</text>
</comment>
<accession>A0ABT4RIG9</accession>
<dbReference type="Pfam" id="PF02899">
    <property type="entry name" value="Phage_int_SAM_1"/>
    <property type="match status" value="1"/>
</dbReference>
<dbReference type="PANTHER" id="PTHR30349">
    <property type="entry name" value="PHAGE INTEGRASE-RELATED"/>
    <property type="match status" value="1"/>
</dbReference>